<evidence type="ECO:0000313" key="3">
    <source>
        <dbReference type="EMBL" id="GCB33679.1"/>
    </source>
</evidence>
<evidence type="ECO:0000256" key="1">
    <source>
        <dbReference type="PROSITE-ProRule" id="PRU00339"/>
    </source>
</evidence>
<keyword evidence="2" id="KW-0472">Membrane</keyword>
<feature type="repeat" description="TPR" evidence="1">
    <location>
        <begin position="37"/>
        <end position="70"/>
    </location>
</feature>
<dbReference type="EMBL" id="BHWB01000002">
    <property type="protein sequence ID" value="GCB33679.1"/>
    <property type="molecule type" value="Genomic_DNA"/>
</dbReference>
<gene>
    <name evidence="3" type="ORF">KGMB02408_06240</name>
</gene>
<keyword evidence="2" id="KW-0812">Transmembrane</keyword>
<keyword evidence="1" id="KW-0802">TPR repeat</keyword>
<feature type="transmembrane region" description="Helical" evidence="2">
    <location>
        <begin position="12"/>
        <end position="32"/>
    </location>
</feature>
<keyword evidence="2" id="KW-1133">Transmembrane helix</keyword>
<dbReference type="SUPFAM" id="SSF48452">
    <property type="entry name" value="TPR-like"/>
    <property type="match status" value="1"/>
</dbReference>
<dbReference type="InterPro" id="IPR019734">
    <property type="entry name" value="TPR_rpt"/>
</dbReference>
<comment type="caution">
    <text evidence="3">The sequence shown here is derived from an EMBL/GenBank/DDBJ whole genome shotgun (WGS) entry which is preliminary data.</text>
</comment>
<dbReference type="Proteomes" id="UP000288079">
    <property type="component" value="Unassembled WGS sequence"/>
</dbReference>
<sequence length="166" mass="18593">MGTMRLGELSSAGKIFIFLLILCLIGGGYYGYVTYRFNNYVDAGNSCLSSGDYEQAIASYSEALEIKSFGSSQAEINSLINNANTIKEAEIARLVQEVVAIIGDKYSGIEGANTIAIRKGYYKAVETDEAQKKLDRLEELKYEQAKLNQFQNTLNKQKNQIKYRKR</sequence>
<name>A0A401LQC3_9BACE</name>
<organism evidence="3 4">
    <name type="scientific">Bacteroides faecalis</name>
    <dbReference type="NCBI Taxonomy" id="2447885"/>
    <lineage>
        <taxon>Bacteria</taxon>
        <taxon>Pseudomonadati</taxon>
        <taxon>Bacteroidota</taxon>
        <taxon>Bacteroidia</taxon>
        <taxon>Bacteroidales</taxon>
        <taxon>Bacteroidaceae</taxon>
        <taxon>Bacteroides</taxon>
    </lineage>
</organism>
<protein>
    <submittedName>
        <fullName evidence="3">Uncharacterized protein</fullName>
    </submittedName>
</protein>
<evidence type="ECO:0000313" key="4">
    <source>
        <dbReference type="Proteomes" id="UP000288079"/>
    </source>
</evidence>
<dbReference type="AlphaFoldDB" id="A0A401LQC3"/>
<evidence type="ECO:0000256" key="2">
    <source>
        <dbReference type="SAM" id="Phobius"/>
    </source>
</evidence>
<accession>A0A401LQC3</accession>
<keyword evidence="4" id="KW-1185">Reference proteome</keyword>
<proteinExistence type="predicted"/>
<dbReference type="PROSITE" id="PS50005">
    <property type="entry name" value="TPR"/>
    <property type="match status" value="1"/>
</dbReference>
<dbReference type="RefSeq" id="WP_125040004.1">
    <property type="nucleotide sequence ID" value="NZ_BHWB01000002.1"/>
</dbReference>
<dbReference type="InterPro" id="IPR011990">
    <property type="entry name" value="TPR-like_helical_dom_sf"/>
</dbReference>
<reference evidence="3 4" key="1">
    <citation type="submission" date="2018-10" db="EMBL/GenBank/DDBJ databases">
        <title>Draft Genome Sequence of Bacteroides sp. KCTC 15687.</title>
        <authorList>
            <person name="Yu S.Y."/>
            <person name="Kim J.S."/>
            <person name="Oh B.S."/>
            <person name="Park S.H."/>
            <person name="Kang S.W."/>
            <person name="Park J.E."/>
            <person name="Choi S.H."/>
            <person name="Han K.I."/>
            <person name="Lee K.C."/>
            <person name="Eom M.K."/>
            <person name="Suh M.K."/>
            <person name="Lee D.H."/>
            <person name="Yoon H."/>
            <person name="Kim B."/>
            <person name="Yang S.J."/>
            <person name="Lee J.S."/>
            <person name="Lee J.H."/>
        </authorList>
    </citation>
    <scope>NUCLEOTIDE SEQUENCE [LARGE SCALE GENOMIC DNA]</scope>
    <source>
        <strain evidence="3 4">KCTC 15687</strain>
    </source>
</reference>